<comment type="subcellular location">
    <subcellularLocation>
        <location evidence="1">Nucleus</location>
    </subcellularLocation>
</comment>
<dbReference type="EMBL" id="RCHU01000504">
    <property type="protein sequence ID" value="TKS03661.1"/>
    <property type="molecule type" value="Genomic_DNA"/>
</dbReference>
<feature type="compositionally biased region" description="Low complexity" evidence="7">
    <location>
        <begin position="262"/>
        <end position="271"/>
    </location>
</feature>
<feature type="compositionally biased region" description="Basic and acidic residues" evidence="7">
    <location>
        <begin position="49"/>
        <end position="59"/>
    </location>
</feature>
<feature type="compositionally biased region" description="Polar residues" evidence="7">
    <location>
        <begin position="228"/>
        <end position="238"/>
    </location>
</feature>
<evidence type="ECO:0000259" key="8">
    <source>
        <dbReference type="PROSITE" id="PS50090"/>
    </source>
</evidence>
<feature type="compositionally biased region" description="Basic and acidic residues" evidence="7">
    <location>
        <begin position="26"/>
        <end position="42"/>
    </location>
</feature>
<feature type="compositionally biased region" description="Polar residues" evidence="7">
    <location>
        <begin position="602"/>
        <end position="611"/>
    </location>
</feature>
<evidence type="ECO:0000256" key="6">
    <source>
        <dbReference type="ARBA" id="ARBA00023242"/>
    </source>
</evidence>
<name>A0A4U5Q281_POPAL</name>
<evidence type="ECO:0000256" key="5">
    <source>
        <dbReference type="ARBA" id="ARBA00023163"/>
    </source>
</evidence>
<dbReference type="FunFam" id="1.10.10.60:FF:000061">
    <property type="entry name" value="Trihelix transcription factor GT-2"/>
    <property type="match status" value="1"/>
</dbReference>
<feature type="compositionally biased region" description="Pro residues" evidence="7">
    <location>
        <begin position="162"/>
        <end position="171"/>
    </location>
</feature>
<dbReference type="SMR" id="A0A4U5Q281"/>
<sequence length="611" mass="68286">MLGDSSSVLATTTTTPGGGGAGEGAGGHKEAPPLTGGHHEGSSNDVGGEEDKGKIEGDRSYGGSRWPRQETLALLNIRSGMDVAFRDASVKGPLWEEVSRKLAELGYNRSGKKCKEKFENVYKYHKRTKDGRTGKQEGKAYRFFDQLEAFESHPPSLSSPLSLPPQPPKAPTPAVTAIAMPVVNPSPNIVRASYSTVSSTAAATLATNMSQGIVTSAINLTVPPFPSTNPTILPPSQATNPTNPPHTNIPPSRPNFSPDLISNSTSSSTSSDVELQDRRKRKRKWKDFFERLMKEVIQKQEEMQKKFLEAIERREHERMVREESWRMQEMTRINREREILAQERSAAASKDAAVMAFLQKLSEEQNPGQIQNNPPPPQPPRPPAPPPILQLVPTPPPPPLQGAQAAPIPQGVANVDIIMKSDNYGDKNFTSASPSRWPKVEVEALIRIRTNLDCKYQDNGPKGPLWEEISARMRKLGYNRNAKRCKEKWENINKYFKKVKESKKKRPEDSKTCPYFQQLDALYKEKNKIDGPSNMKPENSVPLMVRPEQQWPPPQQEHRPDSEMEDLESDDHQNHDDEDDKNMDDEDEDEVDEASGYEVVANKQTSMNTDE</sequence>
<gene>
    <name evidence="9" type="ORF">D5086_0000156580</name>
</gene>
<proteinExistence type="predicted"/>
<dbReference type="SMART" id="SM00717">
    <property type="entry name" value="SANT"/>
    <property type="match status" value="2"/>
</dbReference>
<dbReference type="GO" id="GO:0003677">
    <property type="term" value="F:DNA binding"/>
    <property type="evidence" value="ECO:0007669"/>
    <property type="project" value="UniProtKB-KW"/>
</dbReference>
<feature type="domain" description="Myb-like" evidence="8">
    <location>
        <begin position="435"/>
        <end position="493"/>
    </location>
</feature>
<feature type="region of interest" description="Disordered" evidence="7">
    <location>
        <begin position="365"/>
        <end position="405"/>
    </location>
</feature>
<dbReference type="PANTHER" id="PTHR21654">
    <property type="entry name" value="FI21293P1"/>
    <property type="match status" value="1"/>
</dbReference>
<feature type="compositionally biased region" description="Acidic residues" evidence="7">
    <location>
        <begin position="576"/>
        <end position="595"/>
    </location>
</feature>
<dbReference type="GO" id="GO:0006355">
    <property type="term" value="P:regulation of DNA-templated transcription"/>
    <property type="evidence" value="ECO:0007669"/>
    <property type="project" value="UniProtKB-ARBA"/>
</dbReference>
<evidence type="ECO:0000256" key="7">
    <source>
        <dbReference type="SAM" id="MobiDB-lite"/>
    </source>
</evidence>
<dbReference type="InterPro" id="IPR044822">
    <property type="entry name" value="Myb_DNA-bind_4"/>
</dbReference>
<feature type="region of interest" description="Disordered" evidence="7">
    <location>
        <begin position="228"/>
        <end position="281"/>
    </location>
</feature>
<dbReference type="FunFam" id="1.10.10.60:FF:000092">
    <property type="entry name" value="Trihelix transcription factor GT-2"/>
    <property type="match status" value="1"/>
</dbReference>
<feature type="compositionally biased region" description="Pro residues" evidence="7">
    <location>
        <begin position="373"/>
        <end position="400"/>
    </location>
</feature>
<comment type="caution">
    <text evidence="9">The sequence shown here is derived from an EMBL/GenBank/DDBJ whole genome shotgun (WGS) entry which is preliminary data.</text>
</comment>
<feature type="domain" description="Myb-like" evidence="8">
    <location>
        <begin position="58"/>
        <end position="122"/>
    </location>
</feature>
<keyword evidence="6" id="KW-0539">Nucleus</keyword>
<dbReference type="STRING" id="43335.A0A4U5Q281"/>
<dbReference type="GO" id="GO:0005634">
    <property type="term" value="C:nucleus"/>
    <property type="evidence" value="ECO:0007669"/>
    <property type="project" value="UniProtKB-SubCell"/>
</dbReference>
<feature type="compositionally biased region" description="Low complexity" evidence="7">
    <location>
        <begin position="152"/>
        <end position="161"/>
    </location>
</feature>
<dbReference type="PANTHER" id="PTHR21654:SF59">
    <property type="entry name" value="TRIHELIX TRANSCRIPTION FACTOR DF1"/>
    <property type="match status" value="1"/>
</dbReference>
<feature type="region of interest" description="Disordered" evidence="7">
    <location>
        <begin position="152"/>
        <end position="173"/>
    </location>
</feature>
<reference evidence="9" key="1">
    <citation type="submission" date="2018-10" db="EMBL/GenBank/DDBJ databases">
        <title>Population genomic analysis revealed the cold adaptation of white poplar.</title>
        <authorList>
            <person name="Liu Y.-J."/>
        </authorList>
    </citation>
    <scope>NUCLEOTIDE SEQUENCE [LARGE SCALE GENOMIC DNA]</scope>
    <source>
        <strain evidence="9">PAL-ZL1</strain>
    </source>
</reference>
<evidence type="ECO:0000256" key="3">
    <source>
        <dbReference type="ARBA" id="ARBA00023015"/>
    </source>
</evidence>
<organism evidence="9">
    <name type="scientific">Populus alba</name>
    <name type="common">White poplar</name>
    <dbReference type="NCBI Taxonomy" id="43335"/>
    <lineage>
        <taxon>Eukaryota</taxon>
        <taxon>Viridiplantae</taxon>
        <taxon>Streptophyta</taxon>
        <taxon>Embryophyta</taxon>
        <taxon>Tracheophyta</taxon>
        <taxon>Spermatophyta</taxon>
        <taxon>Magnoliopsida</taxon>
        <taxon>eudicotyledons</taxon>
        <taxon>Gunneridae</taxon>
        <taxon>Pentapetalae</taxon>
        <taxon>rosids</taxon>
        <taxon>fabids</taxon>
        <taxon>Malpighiales</taxon>
        <taxon>Salicaceae</taxon>
        <taxon>Saliceae</taxon>
        <taxon>Populus</taxon>
    </lineage>
</organism>
<dbReference type="AlphaFoldDB" id="A0A4U5Q281"/>
<evidence type="ECO:0000256" key="2">
    <source>
        <dbReference type="ARBA" id="ARBA00022737"/>
    </source>
</evidence>
<protein>
    <submittedName>
        <fullName evidence="9">Trihelix transcription factor GT-2-like</fullName>
    </submittedName>
</protein>
<accession>A0A4U5Q281</accession>
<feature type="region of interest" description="Disordered" evidence="7">
    <location>
        <begin position="528"/>
        <end position="611"/>
    </location>
</feature>
<evidence type="ECO:0000256" key="1">
    <source>
        <dbReference type="ARBA" id="ARBA00004123"/>
    </source>
</evidence>
<evidence type="ECO:0000313" key="9">
    <source>
        <dbReference type="EMBL" id="TKS03661.1"/>
    </source>
</evidence>
<feature type="compositionally biased region" description="Gly residues" evidence="7">
    <location>
        <begin position="16"/>
        <end position="25"/>
    </location>
</feature>
<dbReference type="CDD" id="cd12203">
    <property type="entry name" value="GT1"/>
    <property type="match status" value="2"/>
</dbReference>
<feature type="region of interest" description="Disordered" evidence="7">
    <location>
        <begin position="1"/>
        <end position="67"/>
    </location>
</feature>
<keyword evidence="2" id="KW-0677">Repeat</keyword>
<dbReference type="Gene3D" id="1.10.10.60">
    <property type="entry name" value="Homeodomain-like"/>
    <property type="match status" value="2"/>
</dbReference>
<dbReference type="InterPro" id="IPR001005">
    <property type="entry name" value="SANT/Myb"/>
</dbReference>
<keyword evidence="3" id="KW-0805">Transcription regulation</keyword>
<dbReference type="Pfam" id="PF13837">
    <property type="entry name" value="Myb_DNA-bind_4"/>
    <property type="match status" value="2"/>
</dbReference>
<keyword evidence="5" id="KW-0804">Transcription</keyword>
<evidence type="ECO:0000256" key="4">
    <source>
        <dbReference type="ARBA" id="ARBA00023125"/>
    </source>
</evidence>
<feature type="compositionally biased region" description="Pro residues" evidence="7">
    <location>
        <begin position="242"/>
        <end position="253"/>
    </location>
</feature>
<keyword evidence="4" id="KW-0238">DNA-binding</keyword>
<dbReference type="PROSITE" id="PS50090">
    <property type="entry name" value="MYB_LIKE"/>
    <property type="match status" value="2"/>
</dbReference>